<dbReference type="InterPro" id="IPR007078">
    <property type="entry name" value="Haem_export_protD_CcmD"/>
</dbReference>
<dbReference type="PATRIC" id="fig|66969.6.peg.350"/>
<dbReference type="GO" id="GO:0017004">
    <property type="term" value="P:cytochrome complex assembly"/>
    <property type="evidence" value="ECO:0007669"/>
    <property type="project" value="UniProtKB-KW"/>
</dbReference>
<keyword evidence="8 12" id="KW-0812">Transmembrane</keyword>
<evidence type="ECO:0000256" key="1">
    <source>
        <dbReference type="ARBA" id="ARBA00002442"/>
    </source>
</evidence>
<organism evidence="13 14">
    <name type="scientific">Legionella waltersii</name>
    <dbReference type="NCBI Taxonomy" id="66969"/>
    <lineage>
        <taxon>Bacteria</taxon>
        <taxon>Pseudomonadati</taxon>
        <taxon>Pseudomonadota</taxon>
        <taxon>Gammaproteobacteria</taxon>
        <taxon>Legionellales</taxon>
        <taxon>Legionellaceae</taxon>
        <taxon>Legionella</taxon>
    </lineage>
</organism>
<evidence type="ECO:0000256" key="8">
    <source>
        <dbReference type="ARBA" id="ARBA00022692"/>
    </source>
</evidence>
<reference evidence="13 14" key="1">
    <citation type="submission" date="2015-11" db="EMBL/GenBank/DDBJ databases">
        <title>Genomic analysis of 38 Legionella species identifies large and diverse effector repertoires.</title>
        <authorList>
            <person name="Burstein D."/>
            <person name="Amaro F."/>
            <person name="Zusman T."/>
            <person name="Lifshitz Z."/>
            <person name="Cohen O."/>
            <person name="Gilbert J.A."/>
            <person name="Pupko T."/>
            <person name="Shuman H.A."/>
            <person name="Segal G."/>
        </authorList>
    </citation>
    <scope>NUCLEOTIDE SEQUENCE [LARGE SCALE GENOMIC DNA]</scope>
    <source>
        <strain evidence="13 14">ATCC 51914</strain>
    </source>
</reference>
<keyword evidence="6" id="KW-1003">Cell membrane</keyword>
<evidence type="ECO:0000313" key="14">
    <source>
        <dbReference type="Proteomes" id="UP000054729"/>
    </source>
</evidence>
<evidence type="ECO:0000256" key="6">
    <source>
        <dbReference type="ARBA" id="ARBA00022475"/>
    </source>
</evidence>
<name>A0A0W1AND5_9GAMM</name>
<sequence>MHQFLDWIAMGGYSLYVWPAYFLVYGILLLNVFRMKKHKSRIYTSLKHWFKREDT</sequence>
<dbReference type="Proteomes" id="UP000054729">
    <property type="component" value="Unassembled WGS sequence"/>
</dbReference>
<evidence type="ECO:0000256" key="11">
    <source>
        <dbReference type="ARBA" id="ARBA00023136"/>
    </source>
</evidence>
<gene>
    <name evidence="13" type="primary">ccmD</name>
    <name evidence="13" type="ORF">Lwal_0322</name>
</gene>
<dbReference type="STRING" id="66969.Lwal_0322"/>
<dbReference type="GO" id="GO:0015886">
    <property type="term" value="P:heme transport"/>
    <property type="evidence" value="ECO:0007669"/>
    <property type="project" value="InterPro"/>
</dbReference>
<evidence type="ECO:0000256" key="9">
    <source>
        <dbReference type="ARBA" id="ARBA00022748"/>
    </source>
</evidence>
<accession>A0A0W1AND5</accession>
<dbReference type="EMBL" id="LNZB01000006">
    <property type="protein sequence ID" value="KTD82844.1"/>
    <property type="molecule type" value="Genomic_DNA"/>
</dbReference>
<feature type="transmembrane region" description="Helical" evidence="12">
    <location>
        <begin position="15"/>
        <end position="33"/>
    </location>
</feature>
<dbReference type="NCBIfam" id="TIGR03141">
    <property type="entry name" value="cytochro_ccmD"/>
    <property type="match status" value="1"/>
</dbReference>
<keyword evidence="5" id="KW-0813">Transport</keyword>
<comment type="subcellular location">
    <subcellularLocation>
        <location evidence="2">Cell inner membrane</location>
        <topology evidence="2">Single-pass membrane protein</topology>
    </subcellularLocation>
</comment>
<comment type="function">
    <text evidence="1">Required for the export of heme to the periplasm for the biogenesis of c-type cytochromes.</text>
</comment>
<keyword evidence="10 12" id="KW-1133">Transmembrane helix</keyword>
<evidence type="ECO:0000256" key="12">
    <source>
        <dbReference type="SAM" id="Phobius"/>
    </source>
</evidence>
<keyword evidence="14" id="KW-1185">Reference proteome</keyword>
<evidence type="ECO:0000256" key="10">
    <source>
        <dbReference type="ARBA" id="ARBA00022989"/>
    </source>
</evidence>
<protein>
    <recommendedName>
        <fullName evidence="4">Heme exporter protein D</fullName>
    </recommendedName>
</protein>
<evidence type="ECO:0000256" key="3">
    <source>
        <dbReference type="ARBA" id="ARBA00008741"/>
    </source>
</evidence>
<evidence type="ECO:0000256" key="2">
    <source>
        <dbReference type="ARBA" id="ARBA00004377"/>
    </source>
</evidence>
<dbReference type="AlphaFoldDB" id="A0A0W1AND5"/>
<proteinExistence type="inferred from homology"/>
<dbReference type="OrthoDB" id="9815607at2"/>
<evidence type="ECO:0000256" key="7">
    <source>
        <dbReference type="ARBA" id="ARBA00022519"/>
    </source>
</evidence>
<comment type="similarity">
    <text evidence="3">Belongs to the CcmD/CycX/HelD family.</text>
</comment>
<dbReference type="GO" id="GO:0005886">
    <property type="term" value="C:plasma membrane"/>
    <property type="evidence" value="ECO:0007669"/>
    <property type="project" value="UniProtKB-SubCell"/>
</dbReference>
<keyword evidence="11 12" id="KW-0472">Membrane</keyword>
<keyword evidence="9" id="KW-0201">Cytochrome c-type biogenesis</keyword>
<evidence type="ECO:0000256" key="4">
    <source>
        <dbReference type="ARBA" id="ARBA00016461"/>
    </source>
</evidence>
<evidence type="ECO:0000313" key="13">
    <source>
        <dbReference type="EMBL" id="KTD82844.1"/>
    </source>
</evidence>
<keyword evidence="7" id="KW-0997">Cell inner membrane</keyword>
<evidence type="ECO:0000256" key="5">
    <source>
        <dbReference type="ARBA" id="ARBA00022448"/>
    </source>
</evidence>
<comment type="caution">
    <text evidence="13">The sequence shown here is derived from an EMBL/GenBank/DDBJ whole genome shotgun (WGS) entry which is preliminary data.</text>
</comment>